<feature type="region of interest" description="Disordered" evidence="1">
    <location>
        <begin position="61"/>
        <end position="120"/>
    </location>
</feature>
<keyword evidence="2" id="KW-0812">Transmembrane</keyword>
<keyword evidence="2" id="KW-0472">Membrane</keyword>
<organism evidence="3 4">
    <name type="scientific">Pycnoporus cinnabarinus</name>
    <name type="common">Cinnabar-red polypore</name>
    <name type="synonym">Trametes cinnabarina</name>
    <dbReference type="NCBI Taxonomy" id="5643"/>
    <lineage>
        <taxon>Eukaryota</taxon>
        <taxon>Fungi</taxon>
        <taxon>Dikarya</taxon>
        <taxon>Basidiomycota</taxon>
        <taxon>Agaricomycotina</taxon>
        <taxon>Agaricomycetes</taxon>
        <taxon>Polyporales</taxon>
        <taxon>Polyporaceae</taxon>
        <taxon>Trametes</taxon>
    </lineage>
</organism>
<dbReference type="Proteomes" id="UP000029665">
    <property type="component" value="Unassembled WGS sequence"/>
</dbReference>
<dbReference type="HOGENOM" id="CLU_715981_0_0_1"/>
<evidence type="ECO:0000313" key="4">
    <source>
        <dbReference type="Proteomes" id="UP000029665"/>
    </source>
</evidence>
<feature type="compositionally biased region" description="Low complexity" evidence="1">
    <location>
        <begin position="173"/>
        <end position="207"/>
    </location>
</feature>
<protein>
    <submittedName>
        <fullName evidence="3">Uncharacterized protein</fullName>
    </submittedName>
</protein>
<feature type="compositionally biased region" description="Polar residues" evidence="1">
    <location>
        <begin position="104"/>
        <end position="113"/>
    </location>
</feature>
<feature type="region of interest" description="Disordered" evidence="1">
    <location>
        <begin position="173"/>
        <end position="259"/>
    </location>
</feature>
<evidence type="ECO:0000313" key="3">
    <source>
        <dbReference type="EMBL" id="CDO75083.1"/>
    </source>
</evidence>
<proteinExistence type="predicted"/>
<evidence type="ECO:0000256" key="2">
    <source>
        <dbReference type="SAM" id="Phobius"/>
    </source>
</evidence>
<dbReference type="OrthoDB" id="2758519at2759"/>
<accession>A0A060SRJ2</accession>
<reference evidence="3" key="1">
    <citation type="submission" date="2014-01" db="EMBL/GenBank/DDBJ databases">
        <title>The genome of the white-rot fungus Pycnoporus cinnabarinus: a basidiomycete model with a versatile arsenal for lignocellulosic biomass breakdown.</title>
        <authorList>
            <person name="Levasseur A."/>
            <person name="Lomascolo A."/>
            <person name="Ruiz-Duenas F.J."/>
            <person name="Uzan E."/>
            <person name="Piumi F."/>
            <person name="Kues U."/>
            <person name="Ram A.F.J."/>
            <person name="Murat C."/>
            <person name="Haon M."/>
            <person name="Benoit I."/>
            <person name="Arfi Y."/>
            <person name="Chevret D."/>
            <person name="Drula E."/>
            <person name="Kwon M.J."/>
            <person name="Gouret P."/>
            <person name="Lesage-Meessen L."/>
            <person name="Lombard V."/>
            <person name="Mariette J."/>
            <person name="Noirot C."/>
            <person name="Park J."/>
            <person name="Patyshakuliyeva A."/>
            <person name="Wieneger R.A.B."/>
            <person name="Wosten H.A.B."/>
            <person name="Martin F."/>
            <person name="Coutinho P.M."/>
            <person name="de Vries R."/>
            <person name="Martinez A.T."/>
            <person name="Klopp C."/>
            <person name="Pontarotti P."/>
            <person name="Henrissat B."/>
            <person name="Record E."/>
        </authorList>
    </citation>
    <scope>NUCLEOTIDE SEQUENCE [LARGE SCALE GENOMIC DNA]</scope>
    <source>
        <strain evidence="3">BRFM137</strain>
    </source>
</reference>
<name>A0A060SRJ2_PYCCI</name>
<feature type="transmembrane region" description="Helical" evidence="2">
    <location>
        <begin position="12"/>
        <end position="32"/>
    </location>
</feature>
<dbReference type="AlphaFoldDB" id="A0A060SRJ2"/>
<feature type="compositionally biased region" description="Pro residues" evidence="1">
    <location>
        <begin position="208"/>
        <end position="217"/>
    </location>
</feature>
<sequence length="386" mass="42049">MSITLELPTLILLVSLILSLGLTSILYVKLILRDIERMRAGRAVIEEHTKIHVPARPALVSGHQASHQEEPQASPTISRTFSTSVVSRHPGQVASGREVEQRSPAATNGTRTTVAHARSESVVSSMSVAIMDAPTRPTPVAGPSKPRSSAQEFERPVPSISYALRAMHRSTAAVSSSTSSVQPSQSTSLGSMLSLSSSRSVSPLSPLTTPPGSPAPMTPMSSPQTALSSVTTHYEDDEDTGKYEYKRTTKAQSGRLRESEGKAEVPAVAYFKSKGAALLDGPPDSSACQNLQVGDVFCHTADSFSPPRYQLWLRDAKADGGTYWKVVYTGYERRDKKRLILTHSKKNPSWVTDGHYKRWLREEQKLVEEEQAKGNMDARIPGSRKL</sequence>
<feature type="compositionally biased region" description="Polar residues" evidence="1">
    <location>
        <begin position="71"/>
        <end position="86"/>
    </location>
</feature>
<evidence type="ECO:0000256" key="1">
    <source>
        <dbReference type="SAM" id="MobiDB-lite"/>
    </source>
</evidence>
<dbReference type="OMA" id="CHTITQT"/>
<feature type="region of interest" description="Disordered" evidence="1">
    <location>
        <begin position="133"/>
        <end position="155"/>
    </location>
</feature>
<keyword evidence="2" id="KW-1133">Transmembrane helix</keyword>
<keyword evidence="4" id="KW-1185">Reference proteome</keyword>
<gene>
    <name evidence="3" type="ORF">BN946_scf185010.g8</name>
</gene>
<dbReference type="EMBL" id="CCBP010000240">
    <property type="protein sequence ID" value="CDO75083.1"/>
    <property type="molecule type" value="Genomic_DNA"/>
</dbReference>
<feature type="compositionally biased region" description="Polar residues" evidence="1">
    <location>
        <begin position="219"/>
        <end position="232"/>
    </location>
</feature>
<comment type="caution">
    <text evidence="3">The sequence shown here is derived from an EMBL/GenBank/DDBJ whole genome shotgun (WGS) entry which is preliminary data.</text>
</comment>